<dbReference type="PANTHER" id="PTHR11709">
    <property type="entry name" value="MULTI-COPPER OXIDASE"/>
    <property type="match status" value="1"/>
</dbReference>
<evidence type="ECO:0000256" key="2">
    <source>
        <dbReference type="ARBA" id="ARBA00023008"/>
    </source>
</evidence>
<accession>A0ABR2UFD5</accession>
<dbReference type="EMBL" id="JARVKF010000440">
    <property type="protein sequence ID" value="KAK9413328.1"/>
    <property type="molecule type" value="Genomic_DNA"/>
</dbReference>
<gene>
    <name evidence="6" type="ORF">SUNI508_02527</name>
</gene>
<evidence type="ECO:0000259" key="3">
    <source>
        <dbReference type="Pfam" id="PF00394"/>
    </source>
</evidence>
<keyword evidence="7" id="KW-1185">Reference proteome</keyword>
<comment type="caution">
    <text evidence="6">The sequence shown here is derived from an EMBL/GenBank/DDBJ whole genome shotgun (WGS) entry which is preliminary data.</text>
</comment>
<dbReference type="SUPFAM" id="SSF49503">
    <property type="entry name" value="Cupredoxins"/>
    <property type="match status" value="3"/>
</dbReference>
<dbReference type="CDD" id="cd13854">
    <property type="entry name" value="CuRO_1_MaLCC_like"/>
    <property type="match status" value="1"/>
</dbReference>
<proteinExistence type="inferred from homology"/>
<dbReference type="InterPro" id="IPR001117">
    <property type="entry name" value="Cu-oxidase_2nd"/>
</dbReference>
<evidence type="ECO:0000259" key="5">
    <source>
        <dbReference type="Pfam" id="PF07732"/>
    </source>
</evidence>
<dbReference type="Proteomes" id="UP001408356">
    <property type="component" value="Unassembled WGS sequence"/>
</dbReference>
<protein>
    <submittedName>
        <fullName evidence="6">Laccase</fullName>
    </submittedName>
</protein>
<feature type="domain" description="Plastocyanin-like" evidence="4">
    <location>
        <begin position="445"/>
        <end position="565"/>
    </location>
</feature>
<dbReference type="InterPro" id="IPR011706">
    <property type="entry name" value="Cu-oxidase_C"/>
</dbReference>
<dbReference type="Pfam" id="PF07732">
    <property type="entry name" value="Cu-oxidase_3"/>
    <property type="match status" value="1"/>
</dbReference>
<dbReference type="Pfam" id="PF07731">
    <property type="entry name" value="Cu-oxidase_2"/>
    <property type="match status" value="1"/>
</dbReference>
<evidence type="ECO:0000256" key="1">
    <source>
        <dbReference type="ARBA" id="ARBA00010609"/>
    </source>
</evidence>
<dbReference type="InterPro" id="IPR045087">
    <property type="entry name" value="Cu-oxidase_fam"/>
</dbReference>
<dbReference type="Pfam" id="PF00394">
    <property type="entry name" value="Cu-oxidase"/>
    <property type="match status" value="1"/>
</dbReference>
<sequence length="608" mass="66857">MVSFIAKLTAGALPLSGGLSPEHSHGKVVDYQALPDFLGDSALSPWGSTAYNGDTVRQNPPDTGVTRHYDFNIARAKLAPDGYDREMIVVNEQYPGPLIEANWGDWVEITVTNNITEPEEGTTIHWHALLQKGTPYYDGVPGVSQCPIAPGERFTYRFRADHVGTTFYHSHYSAQISAGVSGPIVFHGPKSQKWDYDVGPVLLSDWFHREYFEIVEGVMGNGTNRKPAISDNNLINGKMNFDCSRVSDGTPCVSNAGVSKFKLKPGKDNLLRVINGGSAGLQYFSVDDHLMTVIAMDFIPIKPYTTNVITLGVGQRSDVIIHGKSGNLTNQAYWIRSNISTLCALPSQPHGLAALYYSEDASNAGVVPTSQAQIWNETSFGCANVPLALTQPLNAVPVKQPDTTITINVLDTLNATGHDEYLLNNQTFRADYNLPVLKAILPGNTTQSLDPNRNVVQTGNSKVFRIVWENQKFDPSNPKFYNLTFAHPMHLHGHDYQVLAAGPGQWDGNIETGLANALRRDTHILPPNGHLVVQFETDNPGVWPFHCHVAWHVSAGFNVNILERARDLVKLQHTAKVMDETCKAWDAWTAVNIANQIDSGLKLAMLKL</sequence>
<name>A0ABR2UFD5_9PEZI</name>
<dbReference type="PANTHER" id="PTHR11709:SF145">
    <property type="entry name" value="LCC1"/>
    <property type="match status" value="1"/>
</dbReference>
<reference evidence="6 7" key="1">
    <citation type="journal article" date="2024" name="J. Plant Pathol.">
        <title>Sequence and assembly of the genome of Seiridium unicorne, isolate CBS 538.82, causal agent of cypress canker disease.</title>
        <authorList>
            <person name="Scali E."/>
            <person name="Rocca G.D."/>
            <person name="Danti R."/>
            <person name="Garbelotto M."/>
            <person name="Barberini S."/>
            <person name="Baroncelli R."/>
            <person name="Emiliani G."/>
        </authorList>
    </citation>
    <scope>NUCLEOTIDE SEQUENCE [LARGE SCALE GENOMIC DNA]</scope>
    <source>
        <strain evidence="6 7">BM-138-508</strain>
    </source>
</reference>
<dbReference type="Gene3D" id="2.60.40.420">
    <property type="entry name" value="Cupredoxins - blue copper proteins"/>
    <property type="match status" value="3"/>
</dbReference>
<evidence type="ECO:0000313" key="7">
    <source>
        <dbReference type="Proteomes" id="UP001408356"/>
    </source>
</evidence>
<dbReference type="InterPro" id="IPR011707">
    <property type="entry name" value="Cu-oxidase-like_N"/>
</dbReference>
<keyword evidence="2" id="KW-0186">Copper</keyword>
<evidence type="ECO:0000259" key="4">
    <source>
        <dbReference type="Pfam" id="PF07731"/>
    </source>
</evidence>
<feature type="domain" description="Plastocyanin-like" evidence="5">
    <location>
        <begin position="74"/>
        <end position="190"/>
    </location>
</feature>
<dbReference type="InterPro" id="IPR008972">
    <property type="entry name" value="Cupredoxin"/>
</dbReference>
<organism evidence="6 7">
    <name type="scientific">Seiridium unicorne</name>
    <dbReference type="NCBI Taxonomy" id="138068"/>
    <lineage>
        <taxon>Eukaryota</taxon>
        <taxon>Fungi</taxon>
        <taxon>Dikarya</taxon>
        <taxon>Ascomycota</taxon>
        <taxon>Pezizomycotina</taxon>
        <taxon>Sordariomycetes</taxon>
        <taxon>Xylariomycetidae</taxon>
        <taxon>Amphisphaeriales</taxon>
        <taxon>Sporocadaceae</taxon>
        <taxon>Seiridium</taxon>
    </lineage>
</organism>
<evidence type="ECO:0000313" key="6">
    <source>
        <dbReference type="EMBL" id="KAK9413328.1"/>
    </source>
</evidence>
<comment type="similarity">
    <text evidence="1">Belongs to the multicopper oxidase family.</text>
</comment>
<feature type="domain" description="Plastocyanin-like" evidence="3">
    <location>
        <begin position="200"/>
        <end position="359"/>
    </location>
</feature>
<dbReference type="CDD" id="cd13901">
    <property type="entry name" value="CuRO_3_MaLCC_like"/>
    <property type="match status" value="1"/>
</dbReference>